<sequence length="299" mass="32725">MLASWHHTPLNQLAQAQQAGRLHHAHLLSGKKGVGKGVLARHLANALLCNRAETLTACGSCKACSLNLAGSHPDKLIVAPDGKSIGVDEIRDITNFLNHSAQQGGSKVALIEQAHLMTHSAANALLKTLEEPNFSRYLLITSDDDSKLPATVLSRCNKVTIHSPSLTEAAEWLAEHDLGSNLPWIQEFSLQPFVISGWQKEGLIDEVTQLFNAANKLDGESALQVEKILLKHTSLSDVFARFLLSRVKSAMLSEAGLSFTQYQALLNLIHRFMYEQKNVLGLNQSLSISNLLFALQKQL</sequence>
<dbReference type="Proteomes" id="UP000660708">
    <property type="component" value="Unassembled WGS sequence"/>
</dbReference>
<name>A0A8I0MV74_9GAMM</name>
<dbReference type="SUPFAM" id="SSF52540">
    <property type="entry name" value="P-loop containing nucleoside triphosphate hydrolases"/>
    <property type="match status" value="1"/>
</dbReference>
<dbReference type="GO" id="GO:0009360">
    <property type="term" value="C:DNA polymerase III complex"/>
    <property type="evidence" value="ECO:0007669"/>
    <property type="project" value="TreeGrafter"/>
</dbReference>
<evidence type="ECO:0000256" key="2">
    <source>
        <dbReference type="ARBA" id="ARBA00022932"/>
    </source>
</evidence>
<keyword evidence="5" id="KW-1185">Reference proteome</keyword>
<dbReference type="EMBL" id="AQHF01000021">
    <property type="protein sequence ID" value="MBE0346477.1"/>
    <property type="molecule type" value="Genomic_DNA"/>
</dbReference>
<evidence type="ECO:0000256" key="3">
    <source>
        <dbReference type="ARBA" id="ARBA00049244"/>
    </source>
</evidence>
<protein>
    <recommendedName>
        <fullName evidence="1">DNA-directed DNA polymerase</fullName>
        <ecNumber evidence="1">2.7.7.7</ecNumber>
    </recommendedName>
</protein>
<gene>
    <name evidence="4" type="primary">holB</name>
    <name evidence="4" type="ORF">PPEP_a3712</name>
</gene>
<comment type="caution">
    <text evidence="4">The sequence shown here is derived from an EMBL/GenBank/DDBJ whole genome shotgun (WGS) entry which is preliminary data.</text>
</comment>
<dbReference type="InterPro" id="IPR050238">
    <property type="entry name" value="DNA_Rep/Repair_Clamp_Loader"/>
</dbReference>
<evidence type="ECO:0000256" key="1">
    <source>
        <dbReference type="ARBA" id="ARBA00012417"/>
    </source>
</evidence>
<evidence type="ECO:0000313" key="5">
    <source>
        <dbReference type="Proteomes" id="UP000660708"/>
    </source>
</evidence>
<comment type="catalytic activity">
    <reaction evidence="3">
        <text>DNA(n) + a 2'-deoxyribonucleoside 5'-triphosphate = DNA(n+1) + diphosphate</text>
        <dbReference type="Rhea" id="RHEA:22508"/>
        <dbReference type="Rhea" id="RHEA-COMP:17339"/>
        <dbReference type="Rhea" id="RHEA-COMP:17340"/>
        <dbReference type="ChEBI" id="CHEBI:33019"/>
        <dbReference type="ChEBI" id="CHEBI:61560"/>
        <dbReference type="ChEBI" id="CHEBI:173112"/>
        <dbReference type="EC" id="2.7.7.7"/>
    </reaction>
</comment>
<reference evidence="4 5" key="1">
    <citation type="submission" date="2015-06" db="EMBL/GenBank/DDBJ databases">
        <title>Genome sequence of Pseudoalteromonas peptidolytica.</title>
        <authorList>
            <person name="Xie B.-B."/>
            <person name="Rong J.-C."/>
            <person name="Qin Q.-L."/>
            <person name="Zhang Y.-Z."/>
        </authorList>
    </citation>
    <scope>NUCLEOTIDE SEQUENCE [LARGE SCALE GENOMIC DNA]</scope>
    <source>
        <strain evidence="4 5">F12-50-A1</strain>
    </source>
</reference>
<evidence type="ECO:0000313" key="4">
    <source>
        <dbReference type="EMBL" id="MBE0346477.1"/>
    </source>
</evidence>
<keyword evidence="2" id="KW-0808">Transferase</keyword>
<dbReference type="Gene3D" id="3.40.50.300">
    <property type="entry name" value="P-loop containing nucleotide triphosphate hydrolases"/>
    <property type="match status" value="1"/>
</dbReference>
<dbReference type="PANTHER" id="PTHR11669">
    <property type="entry name" value="REPLICATION FACTOR C / DNA POLYMERASE III GAMMA-TAU SUBUNIT"/>
    <property type="match status" value="1"/>
</dbReference>
<dbReference type="InterPro" id="IPR027417">
    <property type="entry name" value="P-loop_NTPase"/>
</dbReference>
<organism evidence="4 5">
    <name type="scientific">Pseudoalteromonas peptidolytica F12-50-A1</name>
    <dbReference type="NCBI Taxonomy" id="1315280"/>
    <lineage>
        <taxon>Bacteria</taxon>
        <taxon>Pseudomonadati</taxon>
        <taxon>Pseudomonadota</taxon>
        <taxon>Gammaproteobacteria</taxon>
        <taxon>Alteromonadales</taxon>
        <taxon>Pseudoalteromonadaceae</taxon>
        <taxon>Pseudoalteromonas</taxon>
    </lineage>
</organism>
<dbReference type="AlphaFoldDB" id="A0A8I0MV74"/>
<dbReference type="PANTHER" id="PTHR11669:SF8">
    <property type="entry name" value="DNA POLYMERASE III SUBUNIT DELTA"/>
    <property type="match status" value="1"/>
</dbReference>
<dbReference type="GO" id="GO:0008408">
    <property type="term" value="F:3'-5' exonuclease activity"/>
    <property type="evidence" value="ECO:0007669"/>
    <property type="project" value="InterPro"/>
</dbReference>
<keyword evidence="2" id="KW-0548">Nucleotidyltransferase</keyword>
<keyword evidence="2" id="KW-0239">DNA-directed DNA polymerase</keyword>
<dbReference type="NCBIfam" id="TIGR00678">
    <property type="entry name" value="holB"/>
    <property type="match status" value="1"/>
</dbReference>
<dbReference type="EC" id="2.7.7.7" evidence="1"/>
<dbReference type="InterPro" id="IPR004622">
    <property type="entry name" value="DNA_pol_HolB"/>
</dbReference>
<dbReference type="GO" id="GO:0003887">
    <property type="term" value="F:DNA-directed DNA polymerase activity"/>
    <property type="evidence" value="ECO:0007669"/>
    <property type="project" value="UniProtKB-KW"/>
</dbReference>
<proteinExistence type="predicted"/>
<dbReference type="RefSeq" id="WP_147391393.1">
    <property type="nucleotide sequence ID" value="NZ_AQHF01000021.1"/>
</dbReference>
<accession>A0A8I0MV74</accession>
<dbReference type="Pfam" id="PF13177">
    <property type="entry name" value="DNA_pol3_delta2"/>
    <property type="match status" value="1"/>
</dbReference>
<dbReference type="GO" id="GO:0006261">
    <property type="term" value="P:DNA-templated DNA replication"/>
    <property type="evidence" value="ECO:0007669"/>
    <property type="project" value="TreeGrafter"/>
</dbReference>